<dbReference type="SMART" id="SM00062">
    <property type="entry name" value="PBPb"/>
    <property type="match status" value="1"/>
</dbReference>
<reference evidence="5 6" key="1">
    <citation type="submission" date="2019-11" db="EMBL/GenBank/DDBJ databases">
        <title>Comparative genomics of hydrocarbon-degrading Desulfosarcina strains.</title>
        <authorList>
            <person name="Watanabe M."/>
            <person name="Kojima H."/>
            <person name="Fukui M."/>
        </authorList>
    </citation>
    <scope>NUCLEOTIDE SEQUENCE [LARGE SCALE GENOMIC DNA]</scope>
    <source>
        <strain evidence="6">oXyS1</strain>
    </source>
</reference>
<feature type="signal peptide" evidence="2">
    <location>
        <begin position="1"/>
        <end position="28"/>
    </location>
</feature>
<keyword evidence="6" id="KW-1185">Reference proteome</keyword>
<dbReference type="GO" id="GO:0015276">
    <property type="term" value="F:ligand-gated monoatomic ion channel activity"/>
    <property type="evidence" value="ECO:0007669"/>
    <property type="project" value="InterPro"/>
</dbReference>
<feature type="domain" description="Solute-binding protein family 3/N-terminal" evidence="3">
    <location>
        <begin position="46"/>
        <end position="304"/>
    </location>
</feature>
<dbReference type="Proteomes" id="UP000422108">
    <property type="component" value="Chromosome"/>
</dbReference>
<evidence type="ECO:0000256" key="1">
    <source>
        <dbReference type="ARBA" id="ARBA00022729"/>
    </source>
</evidence>
<evidence type="ECO:0000256" key="2">
    <source>
        <dbReference type="SAM" id="SignalP"/>
    </source>
</evidence>
<dbReference type="EMBL" id="AP021879">
    <property type="protein sequence ID" value="BBO91723.1"/>
    <property type="molecule type" value="Genomic_DNA"/>
</dbReference>
<proteinExistence type="predicted"/>
<keyword evidence="1 2" id="KW-0732">Signal</keyword>
<name>A0A5K8AGA6_9BACT</name>
<dbReference type="Gene3D" id="3.40.190.10">
    <property type="entry name" value="Periplasmic binding protein-like II"/>
    <property type="match status" value="2"/>
</dbReference>
<dbReference type="SUPFAM" id="SSF53850">
    <property type="entry name" value="Periplasmic binding protein-like II"/>
    <property type="match status" value="1"/>
</dbReference>
<accession>A0A5K8AGA6</accession>
<dbReference type="AlphaFoldDB" id="A0A5K8AGA6"/>
<dbReference type="RefSeq" id="WP_162459101.1">
    <property type="nucleotide sequence ID" value="NZ_AP021879.1"/>
</dbReference>
<sequence length="304" mass="33670">MQHFGFYAVKSLVVGVLVVLMLSTTSLAQDQDEGATTLSRVMSSNVLRVGVNPNFKPFSFERDGKRVGVDIDIANLLAEKLGVKAEFVVPESFSDLIPMLQANEIDIIIAGMSITFDRAKRVDFSVPYFETGLSILLNKVRAAKLGIGDAKDHQTIYSILEKNGKANRLVIAVTEGKAPQQAVPRYFPQASVKAYPTNEAAAAATLSGDADMMVHDEIFLKVWLKEHMRDARYRLVVVDPPFKPDYYGMAVRKGNQDLLNMLAVFNLELKSDGSVSRFLGRYLPVTTRVVTRSYTISEDYYGGD</sequence>
<protein>
    <submittedName>
        <fullName evidence="5">Basic amino acid ABC transporter substrate-binding protein</fullName>
    </submittedName>
</protein>
<evidence type="ECO:0000313" key="5">
    <source>
        <dbReference type="EMBL" id="BBO91723.1"/>
    </source>
</evidence>
<evidence type="ECO:0000259" key="4">
    <source>
        <dbReference type="SMART" id="SM00079"/>
    </source>
</evidence>
<dbReference type="InterPro" id="IPR001638">
    <property type="entry name" value="Solute-binding_3/MltF_N"/>
</dbReference>
<organism evidence="5 6">
    <name type="scientific">Desulfosarcina ovata subsp. ovata</name>
    <dbReference type="NCBI Taxonomy" id="2752305"/>
    <lineage>
        <taxon>Bacteria</taxon>
        <taxon>Pseudomonadati</taxon>
        <taxon>Thermodesulfobacteriota</taxon>
        <taxon>Desulfobacteria</taxon>
        <taxon>Desulfobacterales</taxon>
        <taxon>Desulfosarcinaceae</taxon>
        <taxon>Desulfosarcina</taxon>
    </lineage>
</organism>
<feature type="chain" id="PRO_5024358715" evidence="2">
    <location>
        <begin position="29"/>
        <end position="304"/>
    </location>
</feature>
<feature type="domain" description="Ionotropic glutamate receptor C-terminal" evidence="4">
    <location>
        <begin position="46"/>
        <end position="281"/>
    </location>
</feature>
<evidence type="ECO:0000313" key="6">
    <source>
        <dbReference type="Proteomes" id="UP000422108"/>
    </source>
</evidence>
<dbReference type="SMART" id="SM00079">
    <property type="entry name" value="PBPe"/>
    <property type="match status" value="1"/>
</dbReference>
<dbReference type="InterPro" id="IPR001320">
    <property type="entry name" value="Iontro_rcpt_C"/>
</dbReference>
<dbReference type="PANTHER" id="PTHR35936">
    <property type="entry name" value="MEMBRANE-BOUND LYTIC MUREIN TRANSGLYCOSYLASE F"/>
    <property type="match status" value="1"/>
</dbReference>
<dbReference type="GO" id="GO:0016020">
    <property type="term" value="C:membrane"/>
    <property type="evidence" value="ECO:0007669"/>
    <property type="project" value="InterPro"/>
</dbReference>
<gene>
    <name evidence="5" type="ORF">DSCOOX_49030</name>
</gene>
<evidence type="ECO:0000259" key="3">
    <source>
        <dbReference type="SMART" id="SM00062"/>
    </source>
</evidence>
<dbReference type="Pfam" id="PF00497">
    <property type="entry name" value="SBP_bac_3"/>
    <property type="match status" value="1"/>
</dbReference>
<dbReference type="PANTHER" id="PTHR35936:SF17">
    <property type="entry name" value="ARGININE-BINDING EXTRACELLULAR PROTEIN ARTP"/>
    <property type="match status" value="1"/>
</dbReference>